<dbReference type="EMBL" id="CP002786">
    <property type="protein sequence ID" value="AEF41338.1"/>
    <property type="molecule type" value="Genomic_DNA"/>
</dbReference>
<proteinExistence type="predicted"/>
<dbReference type="HOGENOM" id="CLU_074337_1_1_11"/>
<dbReference type="Pfam" id="PF20789">
    <property type="entry name" value="4HBT_3C"/>
    <property type="match status" value="1"/>
</dbReference>
<dbReference type="AlphaFoldDB" id="F6EJY0"/>
<dbReference type="InterPro" id="IPR049450">
    <property type="entry name" value="ACOT8-like_C"/>
</dbReference>
<dbReference type="Pfam" id="PF13622">
    <property type="entry name" value="4HBT_3"/>
    <property type="match status" value="1"/>
</dbReference>
<reference evidence="3 4" key="1">
    <citation type="journal article" date="2011" name="J. Bacteriol.">
        <title>Complete genome sequence of Amycolicicoccus subflavus DQS3-9A1T, an actinomycete isolated from crude oil-polluted soil.</title>
        <authorList>
            <person name="Cai M."/>
            <person name="Chen W.M."/>
            <person name="Nie Y."/>
            <person name="Chi C.Q."/>
            <person name="Wang Y.N."/>
            <person name="Tang Y.Q."/>
            <person name="Li G.Y."/>
            <person name="Wu X.L."/>
        </authorList>
    </citation>
    <scope>NUCLEOTIDE SEQUENCE [LARGE SCALE GENOMIC DNA]</scope>
    <source>
        <strain evidence="4">DSM 45089 / DQS3-9A1</strain>
    </source>
</reference>
<protein>
    <recommendedName>
        <fullName evidence="5">Thioesterase</fullName>
    </recommendedName>
</protein>
<dbReference type="InterPro" id="IPR029069">
    <property type="entry name" value="HotDog_dom_sf"/>
</dbReference>
<dbReference type="OrthoDB" id="1413770at2"/>
<gene>
    <name evidence="3" type="ordered locus">AS9A_2891</name>
</gene>
<name>F6EJY0_HOYSD</name>
<dbReference type="InterPro" id="IPR042171">
    <property type="entry name" value="Acyl-CoA_hotdog"/>
</dbReference>
<dbReference type="RefSeq" id="WP_013807687.1">
    <property type="nucleotide sequence ID" value="NC_015564.1"/>
</dbReference>
<evidence type="ECO:0008006" key="5">
    <source>
        <dbReference type="Google" id="ProtNLM"/>
    </source>
</evidence>
<dbReference type="KEGG" id="asd:AS9A_2891"/>
<evidence type="ECO:0000313" key="4">
    <source>
        <dbReference type="Proteomes" id="UP000009235"/>
    </source>
</evidence>
<accession>F6EJY0</accession>
<feature type="domain" description="Acyl-CoA thioesterase-like C-terminal" evidence="2">
    <location>
        <begin position="135"/>
        <end position="259"/>
    </location>
</feature>
<dbReference type="Proteomes" id="UP000009235">
    <property type="component" value="Chromosome"/>
</dbReference>
<dbReference type="InterPro" id="IPR049449">
    <property type="entry name" value="TesB_ACOT8-like_N"/>
</dbReference>
<evidence type="ECO:0000259" key="2">
    <source>
        <dbReference type="Pfam" id="PF20789"/>
    </source>
</evidence>
<dbReference type="STRING" id="443218.AS9A_2891"/>
<feature type="domain" description="Acyl-CoA thioesterase-like N-terminal HotDog" evidence="1">
    <location>
        <begin position="26"/>
        <end position="109"/>
    </location>
</feature>
<dbReference type="eggNOG" id="COG2050">
    <property type="taxonomic scope" value="Bacteria"/>
</dbReference>
<dbReference type="Gene3D" id="2.40.160.210">
    <property type="entry name" value="Acyl-CoA thioesterase, double hotdog domain"/>
    <property type="match status" value="1"/>
</dbReference>
<organism evidence="3 4">
    <name type="scientific">Hoyosella subflava (strain DSM 45089 / JCM 17490 / NBRC 109087 / DQS3-9A1)</name>
    <name type="common">Amycolicicoccus subflavus</name>
    <dbReference type="NCBI Taxonomy" id="443218"/>
    <lineage>
        <taxon>Bacteria</taxon>
        <taxon>Bacillati</taxon>
        <taxon>Actinomycetota</taxon>
        <taxon>Actinomycetes</taxon>
        <taxon>Mycobacteriales</taxon>
        <taxon>Hoyosellaceae</taxon>
        <taxon>Hoyosella</taxon>
    </lineage>
</organism>
<evidence type="ECO:0000259" key="1">
    <source>
        <dbReference type="Pfam" id="PF13622"/>
    </source>
</evidence>
<evidence type="ECO:0000313" key="3">
    <source>
        <dbReference type="EMBL" id="AEF41338.1"/>
    </source>
</evidence>
<dbReference type="SUPFAM" id="SSF54637">
    <property type="entry name" value="Thioesterase/thiol ester dehydrase-isomerase"/>
    <property type="match status" value="1"/>
</dbReference>
<keyword evidence="4" id="KW-1185">Reference proteome</keyword>
<sequence length="271" mass="29568">MRDEPDCYFTRIDEHRYRPTERTGGAWSPTEQHISPVVGLMIHAVERFIAKREPDNLAITRISVDILGVLSIDDFDIRVDVIRPGKTIELLEATVTAGGRHAVRARVWRLSVEDTSAVAGGVHAQLAPPEAMDSWDMSQLWPGGYIASLDVRTANPPQPGRTTAWVSTDVTLVGNEPASALAHFVGLIDTANGIAVRQSPSEWMFPNLDLTIHLFRQPHGRWVGLDTTVVFGTGGQGTTTTTLHDKDGQVGYASQILTVRSMGRVAARVSA</sequence>